<dbReference type="EMBL" id="VSSQ01095707">
    <property type="protein sequence ID" value="MPN39725.1"/>
    <property type="molecule type" value="Genomic_DNA"/>
</dbReference>
<keyword evidence="2" id="KW-0732">Signal</keyword>
<protein>
    <submittedName>
        <fullName evidence="6">Membrane lipoprotein TpN32</fullName>
    </submittedName>
</protein>
<dbReference type="AlphaFoldDB" id="A0A645HL31"/>
<evidence type="ECO:0000256" key="2">
    <source>
        <dbReference type="ARBA" id="ARBA00022729"/>
    </source>
</evidence>
<name>A0A645HL31_9ZZZZ</name>
<dbReference type="Pfam" id="PF03180">
    <property type="entry name" value="Lipoprotein_9"/>
    <property type="match status" value="1"/>
</dbReference>
<evidence type="ECO:0000256" key="1">
    <source>
        <dbReference type="ARBA" id="ARBA00004635"/>
    </source>
</evidence>
<sequence length="180" mass="19696">MLDFNKNNNTDLASVLAVHFEPLGIYSSKHSQIKEIEYGSKIAIPNDTPNGARALLLLEVNDLITLKNNAGFETKLSDIQDNPYGIIFSEIEAVNLPNVLPDVDYAIINGNYAIDAGILDKVILTESTESEAALTKANIIAVKNGNQEKEAIKVLVECLSTDKVRKYIQETFGSSVIPVF</sequence>
<comment type="subcellular location">
    <subcellularLocation>
        <location evidence="1">Membrane</location>
        <topology evidence="1">Lipid-anchor</topology>
    </subcellularLocation>
</comment>
<dbReference type="GO" id="GO:0016020">
    <property type="term" value="C:membrane"/>
    <property type="evidence" value="ECO:0007669"/>
    <property type="project" value="UniProtKB-SubCell"/>
</dbReference>
<evidence type="ECO:0000256" key="3">
    <source>
        <dbReference type="ARBA" id="ARBA00023136"/>
    </source>
</evidence>
<accession>A0A645HL31</accession>
<keyword evidence="4" id="KW-0564">Palmitate</keyword>
<evidence type="ECO:0000313" key="6">
    <source>
        <dbReference type="EMBL" id="MPN39725.1"/>
    </source>
</evidence>
<dbReference type="SUPFAM" id="SSF53850">
    <property type="entry name" value="Periplasmic binding protein-like II"/>
    <property type="match status" value="1"/>
</dbReference>
<comment type="caution">
    <text evidence="6">The sequence shown here is derived from an EMBL/GenBank/DDBJ whole genome shotgun (WGS) entry which is preliminary data.</text>
</comment>
<dbReference type="PANTHER" id="PTHR30429">
    <property type="entry name" value="D-METHIONINE-BINDING LIPOPROTEIN METQ"/>
    <property type="match status" value="1"/>
</dbReference>
<reference evidence="6" key="1">
    <citation type="submission" date="2019-08" db="EMBL/GenBank/DDBJ databases">
        <authorList>
            <person name="Kucharzyk K."/>
            <person name="Murdoch R.W."/>
            <person name="Higgins S."/>
            <person name="Loffler F."/>
        </authorList>
    </citation>
    <scope>NUCLEOTIDE SEQUENCE</scope>
</reference>
<proteinExistence type="predicted"/>
<keyword evidence="5 6" id="KW-0449">Lipoprotein</keyword>
<keyword evidence="3" id="KW-0472">Membrane</keyword>
<organism evidence="6">
    <name type="scientific">bioreactor metagenome</name>
    <dbReference type="NCBI Taxonomy" id="1076179"/>
    <lineage>
        <taxon>unclassified sequences</taxon>
        <taxon>metagenomes</taxon>
        <taxon>ecological metagenomes</taxon>
    </lineage>
</organism>
<gene>
    <name evidence="6" type="ORF">SDC9_187254</name>
</gene>
<dbReference type="InterPro" id="IPR004872">
    <property type="entry name" value="Lipoprotein_NlpA"/>
</dbReference>
<dbReference type="PANTHER" id="PTHR30429:SF0">
    <property type="entry name" value="METHIONINE-BINDING LIPOPROTEIN METQ"/>
    <property type="match status" value="1"/>
</dbReference>
<evidence type="ECO:0000256" key="4">
    <source>
        <dbReference type="ARBA" id="ARBA00023139"/>
    </source>
</evidence>
<evidence type="ECO:0000256" key="5">
    <source>
        <dbReference type="ARBA" id="ARBA00023288"/>
    </source>
</evidence>
<dbReference type="Gene3D" id="3.40.190.10">
    <property type="entry name" value="Periplasmic binding protein-like II"/>
    <property type="match status" value="2"/>
</dbReference>